<evidence type="ECO:0000256" key="10">
    <source>
        <dbReference type="PIRNR" id="PIRNR016302"/>
    </source>
</evidence>
<evidence type="ECO:0000256" key="5">
    <source>
        <dbReference type="ARBA" id="ARBA00022729"/>
    </source>
</evidence>
<dbReference type="InterPro" id="IPR005198">
    <property type="entry name" value="Glyco_hydro_76"/>
</dbReference>
<dbReference type="GO" id="GO:0008496">
    <property type="term" value="F:mannan endo-1,6-alpha-mannosidase activity"/>
    <property type="evidence" value="ECO:0007669"/>
    <property type="project" value="UniProtKB-UniRule"/>
</dbReference>
<evidence type="ECO:0000256" key="1">
    <source>
        <dbReference type="ARBA" id="ARBA00001452"/>
    </source>
</evidence>
<dbReference type="EMBL" id="AZHF01000008">
    <property type="protein sequence ID" value="OAA71977.1"/>
    <property type="molecule type" value="Genomic_DNA"/>
</dbReference>
<comment type="catalytic activity">
    <reaction evidence="1 10">
        <text>Random hydrolysis of (1-&gt;6)-alpha-D-mannosidic linkages in unbranched (1-&gt;6)-mannans.</text>
        <dbReference type="EC" id="3.2.1.101"/>
    </reaction>
</comment>
<keyword evidence="5 13" id="KW-0732">Signal</keyword>
<comment type="caution">
    <text evidence="14">The sequence shown here is derived from an EMBL/GenBank/DDBJ whole genome shotgun (WGS) entry which is preliminary data.</text>
</comment>
<evidence type="ECO:0000313" key="14">
    <source>
        <dbReference type="EMBL" id="OAA71977.1"/>
    </source>
</evidence>
<name>A0A168CZ88_CORDF</name>
<feature type="chain" id="PRO_5007896136" description="Mannan endo-1,6-alpha-mannosidase" evidence="13">
    <location>
        <begin position="24"/>
        <end position="471"/>
    </location>
</feature>
<evidence type="ECO:0000256" key="9">
    <source>
        <dbReference type="ARBA" id="ARBA00023295"/>
    </source>
</evidence>
<dbReference type="Pfam" id="PF03663">
    <property type="entry name" value="Glyco_hydro_76"/>
    <property type="match status" value="1"/>
</dbReference>
<evidence type="ECO:0000256" key="12">
    <source>
        <dbReference type="SAM" id="Phobius"/>
    </source>
</evidence>
<dbReference type="PANTHER" id="PTHR12145">
    <property type="entry name" value="MANNAN ENDO-1,6-ALPHA-MANNOSIDASE DCW1"/>
    <property type="match status" value="1"/>
</dbReference>
<feature type="compositionally biased region" description="Gly residues" evidence="11">
    <location>
        <begin position="422"/>
        <end position="431"/>
    </location>
</feature>
<comment type="subcellular location">
    <subcellularLocation>
        <location evidence="2">Endomembrane system</location>
    </subcellularLocation>
</comment>
<evidence type="ECO:0000256" key="3">
    <source>
        <dbReference type="ARBA" id="ARBA00009699"/>
    </source>
</evidence>
<feature type="signal peptide" evidence="13">
    <location>
        <begin position="1"/>
        <end position="23"/>
    </location>
</feature>
<evidence type="ECO:0000256" key="7">
    <source>
        <dbReference type="ARBA" id="ARBA00023136"/>
    </source>
</evidence>
<sequence length="471" mass="51320">MLPSGPTRAAGLLLLGIFSSVQAQGYKIDTKDAIKTTASTIAYDLMLLYQGNKTGQIPGILPGPPSENKGPYYWWQGGSMMGTYIDYWHLTGDTSYNDVVMQGIQHQVGENKDFMPRNHTASLGNDDQGFWGMTAMLAAENKFPDPPADKPGWLALAQAVWATQADPSRHDQFCNGGMRWQIPFANAGYDYKNTIANGCFFNIGTRLARYTKNETYAKFADETWDWLWGVNYIDHESWLVYDGGRTQFNCTDINKATFSYNAAILTQGAAFMYNYTDGDKKWGDRVDNLLDSMLKNFFKDGVAYEVPCEGTQGTCTADMLTFKGYVHRWLSVVTQIVPHTAEKILPVLQKSAQAAVAQCTGGTTGRTCGFYWSGGKFVDPGVDKTTGAGEYMSALAAVSSLLIKDANPPTTNDTGGTSKGSPNGGFAGGDNGQKPERPITTADRAGAGIMTFVMAFGAISTFFWMGFMGGQ</sequence>
<dbReference type="Gene3D" id="1.50.10.20">
    <property type="match status" value="1"/>
</dbReference>
<dbReference type="Proteomes" id="UP000076881">
    <property type="component" value="Unassembled WGS sequence"/>
</dbReference>
<feature type="transmembrane region" description="Helical" evidence="12">
    <location>
        <begin position="445"/>
        <end position="467"/>
    </location>
</feature>
<dbReference type="GO" id="GO:0016052">
    <property type="term" value="P:carbohydrate catabolic process"/>
    <property type="evidence" value="ECO:0007669"/>
    <property type="project" value="InterPro"/>
</dbReference>
<keyword evidence="8" id="KW-0325">Glycoprotein</keyword>
<evidence type="ECO:0000256" key="11">
    <source>
        <dbReference type="SAM" id="MobiDB-lite"/>
    </source>
</evidence>
<dbReference type="FunFam" id="1.50.10.20:FF:000006">
    <property type="entry name" value="Mannan endo-1,6-alpha-mannosidase"/>
    <property type="match status" value="1"/>
</dbReference>
<keyword evidence="7 12" id="KW-0472">Membrane</keyword>
<accession>A0A168CZ88</accession>
<protein>
    <recommendedName>
        <fullName evidence="4 10">Mannan endo-1,6-alpha-mannosidase</fullName>
        <ecNumber evidence="4 10">3.2.1.101</ecNumber>
    </recommendedName>
</protein>
<proteinExistence type="inferred from homology"/>
<evidence type="ECO:0000256" key="8">
    <source>
        <dbReference type="ARBA" id="ARBA00023180"/>
    </source>
</evidence>
<dbReference type="STRING" id="1081108.A0A168CZ88"/>
<dbReference type="OrthoDB" id="4187847at2759"/>
<dbReference type="EC" id="3.2.1.101" evidence="4 10"/>
<reference evidence="14 15" key="1">
    <citation type="journal article" date="2016" name="Genome Biol. Evol.">
        <title>Divergent and convergent evolution of fungal pathogenicity.</title>
        <authorList>
            <person name="Shang Y."/>
            <person name="Xiao G."/>
            <person name="Zheng P."/>
            <person name="Cen K."/>
            <person name="Zhan S."/>
            <person name="Wang C."/>
        </authorList>
    </citation>
    <scope>NUCLEOTIDE SEQUENCE [LARGE SCALE GENOMIC DNA]</scope>
    <source>
        <strain evidence="14 15">RCEF 1005</strain>
    </source>
</reference>
<dbReference type="PANTHER" id="PTHR12145:SF36">
    <property type="entry name" value="MANNAN ENDO-1,6-ALPHA-MANNOSIDASE DCW1"/>
    <property type="match status" value="1"/>
</dbReference>
<dbReference type="GO" id="GO:0012505">
    <property type="term" value="C:endomembrane system"/>
    <property type="evidence" value="ECO:0007669"/>
    <property type="project" value="UniProtKB-SubCell"/>
</dbReference>
<evidence type="ECO:0000313" key="15">
    <source>
        <dbReference type="Proteomes" id="UP000076881"/>
    </source>
</evidence>
<comment type="similarity">
    <text evidence="3 10">Belongs to the glycosyl hydrolase 76 family.</text>
</comment>
<keyword evidence="9 10" id="KW-0326">Glycosidase</keyword>
<evidence type="ECO:0000256" key="13">
    <source>
        <dbReference type="SAM" id="SignalP"/>
    </source>
</evidence>
<evidence type="ECO:0000256" key="6">
    <source>
        <dbReference type="ARBA" id="ARBA00022801"/>
    </source>
</evidence>
<dbReference type="SUPFAM" id="SSF48208">
    <property type="entry name" value="Six-hairpin glycosidases"/>
    <property type="match status" value="1"/>
</dbReference>
<keyword evidence="6 10" id="KW-0378">Hydrolase</keyword>
<keyword evidence="15" id="KW-1185">Reference proteome</keyword>
<evidence type="ECO:0000256" key="2">
    <source>
        <dbReference type="ARBA" id="ARBA00004308"/>
    </source>
</evidence>
<dbReference type="InterPro" id="IPR008928">
    <property type="entry name" value="6-hairpin_glycosidase_sf"/>
</dbReference>
<dbReference type="AlphaFoldDB" id="A0A168CZ88"/>
<keyword evidence="12" id="KW-1133">Transmembrane helix</keyword>
<keyword evidence="12" id="KW-0812">Transmembrane</keyword>
<feature type="compositionally biased region" description="Polar residues" evidence="11">
    <location>
        <begin position="408"/>
        <end position="421"/>
    </location>
</feature>
<dbReference type="PIRSF" id="PIRSF016302">
    <property type="entry name" value="Man_a_manosd"/>
    <property type="match status" value="1"/>
</dbReference>
<organism evidence="14 15">
    <name type="scientific">Akanthomyces lecanii RCEF 1005</name>
    <dbReference type="NCBI Taxonomy" id="1081108"/>
    <lineage>
        <taxon>Eukaryota</taxon>
        <taxon>Fungi</taxon>
        <taxon>Dikarya</taxon>
        <taxon>Ascomycota</taxon>
        <taxon>Pezizomycotina</taxon>
        <taxon>Sordariomycetes</taxon>
        <taxon>Hypocreomycetidae</taxon>
        <taxon>Hypocreales</taxon>
        <taxon>Cordycipitaceae</taxon>
        <taxon>Akanthomyces</taxon>
        <taxon>Cordyceps confragosa</taxon>
    </lineage>
</organism>
<gene>
    <name evidence="14" type="ORF">LEL_09212</name>
</gene>
<dbReference type="GO" id="GO:0009272">
    <property type="term" value="P:fungal-type cell wall biogenesis"/>
    <property type="evidence" value="ECO:0007669"/>
    <property type="project" value="TreeGrafter"/>
</dbReference>
<feature type="region of interest" description="Disordered" evidence="11">
    <location>
        <begin position="406"/>
        <end position="440"/>
    </location>
</feature>
<evidence type="ECO:0000256" key="4">
    <source>
        <dbReference type="ARBA" id="ARBA00012350"/>
    </source>
</evidence>
<dbReference type="InterPro" id="IPR014480">
    <property type="entry name" value="Mannan-1_6-alpha_mannosidase"/>
</dbReference>